<evidence type="ECO:0000259" key="8">
    <source>
        <dbReference type="Pfam" id="PF07969"/>
    </source>
</evidence>
<dbReference type="InterPro" id="IPR011059">
    <property type="entry name" value="Metal-dep_hydrolase_composite"/>
</dbReference>
<feature type="binding site" evidence="7">
    <location>
        <position position="151"/>
    </location>
    <ligand>
        <name>Zn(2+)</name>
        <dbReference type="ChEBI" id="CHEBI:29105"/>
        <label>2</label>
    </ligand>
</feature>
<evidence type="ECO:0000256" key="7">
    <source>
        <dbReference type="HAMAP-Rule" id="MF_00220"/>
    </source>
</evidence>
<evidence type="ECO:0000256" key="5">
    <source>
        <dbReference type="ARBA" id="ARBA00022833"/>
    </source>
</evidence>
<comment type="caution">
    <text evidence="10">The sequence shown here is derived from an EMBL/GenBank/DDBJ whole genome shotgun (WGS) entry which is preliminary data.</text>
</comment>
<dbReference type="PANTHER" id="PTHR43668:SF2">
    <property type="entry name" value="ALLANTOINASE"/>
    <property type="match status" value="1"/>
</dbReference>
<dbReference type="NCBIfam" id="TIGR00857">
    <property type="entry name" value="pyrC_multi"/>
    <property type="match status" value="1"/>
</dbReference>
<dbReference type="AlphaFoldDB" id="A0A139SML0"/>
<dbReference type="SUPFAM" id="SSF51556">
    <property type="entry name" value="Metallo-dependent hydrolases"/>
    <property type="match status" value="1"/>
</dbReference>
<dbReference type="GO" id="GO:0004038">
    <property type="term" value="F:allantoinase activity"/>
    <property type="evidence" value="ECO:0007669"/>
    <property type="project" value="TreeGrafter"/>
</dbReference>
<gene>
    <name evidence="7" type="primary">pyrC</name>
    <name evidence="10" type="ORF">AXK11_05405</name>
</gene>
<sequence>MLWIANARIIDPAAQRDAAGEIFVKDGCFVDSLSAADKAAARKIDAGGLVACPGLIDIQVHLREPGQLHKETIGTGSRAAAAGGFTSVVCMANTTPPGDNPATIQLIHDAIKRDSVIRVYPTGCITVGMKGETLAPIGSLARAGVVAITDDGDCVQSNEIMRRACEYAKMFDLPLLDHCQDHALTAGAVMNEGEVSTRLGLRGWPNAAEDIIVARNIILSLYTGAHVHMQHLTSAYSVELLRAAKARGIRVTGEATPHHIALTDEALGGYNTNFKMNPPLRTEADRQALIAGLKDGTIDAIATDHAPHANYEKDREFDHAPFGILGLETSLPITLSVLHREAGMPLLEVIDLMTRRPAGVLKLHDGAGTLAAGAPADICLFAPDEKWRYETARGFSKSQNSPWDGQELTGRVHTTICAGKVVYDQGRITADAGRSE</sequence>
<comment type="pathway">
    <text evidence="7">Pyrimidine metabolism; UMP biosynthesis via de novo pathway; (S)-dihydroorotate from bicarbonate: step 3/3.</text>
</comment>
<keyword evidence="3 7" id="KW-0479">Metal-binding</keyword>
<dbReference type="Gene3D" id="3.20.20.140">
    <property type="entry name" value="Metal-dependent hydrolases"/>
    <property type="match status" value="1"/>
</dbReference>
<dbReference type="InterPro" id="IPR013108">
    <property type="entry name" value="Amidohydro_3"/>
</dbReference>
<dbReference type="InterPro" id="IPR002195">
    <property type="entry name" value="Dihydroorotase_CS"/>
</dbReference>
<feature type="binding site" evidence="7">
    <location>
        <position position="93"/>
    </location>
    <ligand>
        <name>substrate</name>
    </ligand>
</feature>
<evidence type="ECO:0000256" key="2">
    <source>
        <dbReference type="ARBA" id="ARBA00010286"/>
    </source>
</evidence>
<evidence type="ECO:0000256" key="1">
    <source>
        <dbReference type="ARBA" id="ARBA00002368"/>
    </source>
</evidence>
<feature type="active site" evidence="7">
    <location>
        <position position="304"/>
    </location>
</feature>
<evidence type="ECO:0000259" key="9">
    <source>
        <dbReference type="Pfam" id="PF12890"/>
    </source>
</evidence>
<feature type="binding site" evidence="7">
    <location>
        <begin position="322"/>
        <end position="323"/>
    </location>
    <ligand>
        <name>substrate</name>
    </ligand>
</feature>
<feature type="binding site" evidence="7">
    <location>
        <position position="178"/>
    </location>
    <ligand>
        <name>Zn(2+)</name>
        <dbReference type="ChEBI" id="CHEBI:29105"/>
        <label>2</label>
    </ligand>
</feature>
<keyword evidence="5 7" id="KW-0862">Zinc</keyword>
<dbReference type="Proteomes" id="UP000070058">
    <property type="component" value="Unassembled WGS sequence"/>
</dbReference>
<dbReference type="PANTHER" id="PTHR43668">
    <property type="entry name" value="ALLANTOINASE"/>
    <property type="match status" value="1"/>
</dbReference>
<evidence type="ECO:0000256" key="3">
    <source>
        <dbReference type="ARBA" id="ARBA00022723"/>
    </source>
</evidence>
<dbReference type="GO" id="GO:0044205">
    <property type="term" value="P:'de novo' UMP biosynthetic process"/>
    <property type="evidence" value="ECO:0007669"/>
    <property type="project" value="UniProtKB-UniRule"/>
</dbReference>
<dbReference type="Gene3D" id="2.30.40.10">
    <property type="entry name" value="Urease, subunit C, domain 1"/>
    <property type="match status" value="1"/>
</dbReference>
<dbReference type="EMBL" id="LSZQ01000042">
    <property type="protein sequence ID" value="KXU35836.1"/>
    <property type="molecule type" value="Genomic_DNA"/>
</dbReference>
<keyword evidence="6 7" id="KW-0665">Pyrimidine biosynthesis</keyword>
<dbReference type="GO" id="GO:0006145">
    <property type="term" value="P:purine nucleobase catabolic process"/>
    <property type="evidence" value="ECO:0007669"/>
    <property type="project" value="TreeGrafter"/>
</dbReference>
<comment type="function">
    <text evidence="1 7">Catalyzes the reversible cyclization of carbamoyl aspartate to dihydroorotate.</text>
</comment>
<comment type="cofactor">
    <cofactor evidence="7">
        <name>Zn(2+)</name>
        <dbReference type="ChEBI" id="CHEBI:29105"/>
    </cofactor>
    <text evidence="7">Binds 2 Zn(2+) ions per subunit.</text>
</comment>
<feature type="binding site" evidence="7">
    <location>
        <position position="277"/>
    </location>
    <ligand>
        <name>substrate</name>
    </ligand>
</feature>
<feature type="domain" description="Amidohydrolase 3" evidence="8">
    <location>
        <begin position="336"/>
        <end position="423"/>
    </location>
</feature>
<feature type="domain" description="Dihydroorotase catalytic" evidence="9">
    <location>
        <begin position="50"/>
        <end position="234"/>
    </location>
</feature>
<dbReference type="SUPFAM" id="SSF51338">
    <property type="entry name" value="Composite domain of metallo-dependent hydrolases"/>
    <property type="match status" value="1"/>
</dbReference>
<dbReference type="InterPro" id="IPR024403">
    <property type="entry name" value="DHOase_cat"/>
</dbReference>
<organism evidence="10 11">
    <name type="scientific">Cephaloticoccus primus</name>
    <dbReference type="NCBI Taxonomy" id="1548207"/>
    <lineage>
        <taxon>Bacteria</taxon>
        <taxon>Pseudomonadati</taxon>
        <taxon>Verrucomicrobiota</taxon>
        <taxon>Opitutia</taxon>
        <taxon>Opitutales</taxon>
        <taxon>Opitutaceae</taxon>
        <taxon>Cephaloticoccus</taxon>
    </lineage>
</organism>
<dbReference type="GO" id="GO:0008270">
    <property type="term" value="F:zinc ion binding"/>
    <property type="evidence" value="ECO:0007669"/>
    <property type="project" value="UniProtKB-UniRule"/>
</dbReference>
<dbReference type="OrthoDB" id="9765462at2"/>
<evidence type="ECO:0000313" key="11">
    <source>
        <dbReference type="Proteomes" id="UP000070058"/>
    </source>
</evidence>
<dbReference type="Pfam" id="PF12890">
    <property type="entry name" value="DHOase"/>
    <property type="match status" value="1"/>
</dbReference>
<dbReference type="InterPro" id="IPR004722">
    <property type="entry name" value="DHOase"/>
</dbReference>
<reference evidence="11" key="1">
    <citation type="submission" date="2016-02" db="EMBL/GenBank/DDBJ databases">
        <authorList>
            <person name="Sanders J.G."/>
            <person name="Lin J.Y."/>
            <person name="Wertz J.T."/>
            <person name="Russell J.A."/>
            <person name="Moreau C.S."/>
            <person name="Powell S."/>
        </authorList>
    </citation>
    <scope>NUCLEOTIDE SEQUENCE [LARGE SCALE GENOMIC DNA]</scope>
    <source>
        <strain evidence="11">CAG34</strain>
    </source>
</reference>
<keyword evidence="4 7" id="KW-0378">Hydrolase</keyword>
<feature type="binding site" evidence="7">
    <location>
        <position position="304"/>
    </location>
    <ligand>
        <name>Zn(2+)</name>
        <dbReference type="ChEBI" id="CHEBI:29105"/>
        <label>1</label>
    </ligand>
</feature>
<dbReference type="GO" id="GO:0004151">
    <property type="term" value="F:dihydroorotase activity"/>
    <property type="evidence" value="ECO:0007669"/>
    <property type="project" value="UniProtKB-UniRule"/>
</dbReference>
<keyword evidence="11" id="KW-1185">Reference proteome</keyword>
<feature type="binding site" evidence="7">
    <location>
        <position position="151"/>
    </location>
    <ligand>
        <name>Zn(2+)</name>
        <dbReference type="ChEBI" id="CHEBI:29105"/>
        <label>1</label>
    </ligand>
</feature>
<dbReference type="STRING" id="1548207.AXK11_05405"/>
<dbReference type="UniPathway" id="UPA00070">
    <property type="reaction ID" value="UER00117"/>
</dbReference>
<feature type="binding site" evidence="7">
    <location>
        <position position="61"/>
    </location>
    <ligand>
        <name>Zn(2+)</name>
        <dbReference type="ChEBI" id="CHEBI:29105"/>
        <label>1</label>
    </ligand>
</feature>
<proteinExistence type="inferred from homology"/>
<dbReference type="PROSITE" id="PS00483">
    <property type="entry name" value="DIHYDROOROTASE_2"/>
    <property type="match status" value="1"/>
</dbReference>
<dbReference type="CDD" id="cd01317">
    <property type="entry name" value="DHOase_IIa"/>
    <property type="match status" value="1"/>
</dbReference>
<feature type="binding site" evidence="7">
    <location>
        <begin position="61"/>
        <end position="63"/>
    </location>
    <ligand>
        <name>substrate</name>
    </ligand>
</feature>
<evidence type="ECO:0000256" key="4">
    <source>
        <dbReference type="ARBA" id="ARBA00022801"/>
    </source>
</evidence>
<dbReference type="GO" id="GO:0005737">
    <property type="term" value="C:cytoplasm"/>
    <property type="evidence" value="ECO:0007669"/>
    <property type="project" value="TreeGrafter"/>
</dbReference>
<accession>A0A139SML0</accession>
<feature type="binding site" evidence="7">
    <location>
        <position position="308"/>
    </location>
    <ligand>
        <name>substrate</name>
    </ligand>
</feature>
<evidence type="ECO:0000313" key="10">
    <source>
        <dbReference type="EMBL" id="KXU35836.1"/>
    </source>
</evidence>
<protein>
    <recommendedName>
        <fullName evidence="7">Dihydroorotase</fullName>
        <shortName evidence="7">DHOase</shortName>
        <ecNumber evidence="7">3.5.2.3</ecNumber>
    </recommendedName>
</protein>
<dbReference type="InterPro" id="IPR050138">
    <property type="entry name" value="DHOase/Allantoinase_Hydrolase"/>
</dbReference>
<name>A0A139SML0_9BACT</name>
<comment type="caution">
    <text evidence="7">Lacks conserved residue(s) required for the propagation of feature annotation.</text>
</comment>
<comment type="similarity">
    <text evidence="2 7">Belongs to the metallo-dependent hydrolases superfamily. DHOase family. Class I DHOase subfamily.</text>
</comment>
<dbReference type="Pfam" id="PF07969">
    <property type="entry name" value="Amidohydro_3"/>
    <property type="match status" value="1"/>
</dbReference>
<dbReference type="EC" id="3.5.2.3" evidence="7"/>
<dbReference type="HAMAP" id="MF_00220_B">
    <property type="entry name" value="PyrC_classI_B"/>
    <property type="match status" value="1"/>
</dbReference>
<evidence type="ECO:0000256" key="6">
    <source>
        <dbReference type="ARBA" id="ARBA00022975"/>
    </source>
</evidence>
<feature type="binding site" evidence="7">
    <location>
        <position position="231"/>
    </location>
    <ligand>
        <name>Zn(2+)</name>
        <dbReference type="ChEBI" id="CHEBI:29105"/>
        <label>2</label>
    </ligand>
</feature>
<comment type="catalytic activity">
    <reaction evidence="7">
        <text>(S)-dihydroorotate + H2O = N-carbamoyl-L-aspartate + H(+)</text>
        <dbReference type="Rhea" id="RHEA:24296"/>
        <dbReference type="ChEBI" id="CHEBI:15377"/>
        <dbReference type="ChEBI" id="CHEBI:15378"/>
        <dbReference type="ChEBI" id="CHEBI:30864"/>
        <dbReference type="ChEBI" id="CHEBI:32814"/>
        <dbReference type="EC" id="3.5.2.3"/>
    </reaction>
</comment>
<dbReference type="InterPro" id="IPR032466">
    <property type="entry name" value="Metal_Hydrolase"/>
</dbReference>